<dbReference type="UniPathway" id="UPA00074">
    <property type="reaction ID" value="UER00126"/>
</dbReference>
<feature type="domain" description="Formyl transferase N-terminal" evidence="5">
    <location>
        <begin position="5"/>
        <end position="184"/>
    </location>
</feature>
<reference evidence="6 7" key="1">
    <citation type="submission" date="2018-06" db="EMBL/GenBank/DDBJ databases">
        <title>Genomic Encyclopedia of Type Strains, Phase IV (KMG-IV): sequencing the most valuable type-strain genomes for metagenomic binning, comparative biology and taxonomic classification.</title>
        <authorList>
            <person name="Goeker M."/>
        </authorList>
    </citation>
    <scope>NUCLEOTIDE SEQUENCE [LARGE SCALE GENOMIC DNA]</scope>
    <source>
        <strain evidence="6 7">DSM 24032</strain>
    </source>
</reference>
<dbReference type="Pfam" id="PF00551">
    <property type="entry name" value="Formyl_trans_N"/>
    <property type="match status" value="1"/>
</dbReference>
<evidence type="ECO:0000313" key="6">
    <source>
        <dbReference type="EMBL" id="RBP51553.1"/>
    </source>
</evidence>
<dbReference type="HAMAP" id="MF_01930">
    <property type="entry name" value="PurN"/>
    <property type="match status" value="1"/>
</dbReference>
<comment type="function">
    <text evidence="4">Catalyzes the transfer of a formyl group from 10-formyltetrahydrofolate to 5-phospho-ribosyl-glycinamide (GAR), producing 5-phospho-ribosyl-N-formylglycinamide (FGAR) and tetrahydrofolate.</text>
</comment>
<accession>A0A395JL85</accession>
<dbReference type="PANTHER" id="PTHR43369">
    <property type="entry name" value="PHOSPHORIBOSYLGLYCINAMIDE FORMYLTRANSFERASE"/>
    <property type="match status" value="1"/>
</dbReference>
<dbReference type="EMBL" id="QNRT01000002">
    <property type="protein sequence ID" value="RBP51553.1"/>
    <property type="molecule type" value="Genomic_DNA"/>
</dbReference>
<comment type="pathway">
    <text evidence="1 4">Purine metabolism; IMP biosynthesis via de novo pathway; N(2)-formyl-N(1)-(5-phospho-D-ribosyl)glycinamide from N(1)-(5-phospho-D-ribosyl)glycinamide (10-formyl THF route): step 1/1.</text>
</comment>
<evidence type="ECO:0000256" key="3">
    <source>
        <dbReference type="ARBA" id="ARBA00022755"/>
    </source>
</evidence>
<dbReference type="SUPFAM" id="SSF53328">
    <property type="entry name" value="Formyltransferase"/>
    <property type="match status" value="1"/>
</dbReference>
<comment type="catalytic activity">
    <reaction evidence="4">
        <text>N(1)-(5-phospho-beta-D-ribosyl)glycinamide + (6R)-10-formyltetrahydrofolate = N(2)-formyl-N(1)-(5-phospho-beta-D-ribosyl)glycinamide + (6S)-5,6,7,8-tetrahydrofolate + H(+)</text>
        <dbReference type="Rhea" id="RHEA:15053"/>
        <dbReference type="ChEBI" id="CHEBI:15378"/>
        <dbReference type="ChEBI" id="CHEBI:57453"/>
        <dbReference type="ChEBI" id="CHEBI:143788"/>
        <dbReference type="ChEBI" id="CHEBI:147286"/>
        <dbReference type="ChEBI" id="CHEBI:195366"/>
        <dbReference type="EC" id="2.1.2.2"/>
    </reaction>
</comment>
<dbReference type="Gene3D" id="3.40.50.170">
    <property type="entry name" value="Formyl transferase, N-terminal domain"/>
    <property type="match status" value="1"/>
</dbReference>
<gene>
    <name evidence="4" type="primary">purN</name>
    <name evidence="6" type="ORF">DFR28_102983</name>
</gene>
<feature type="binding site" evidence="4">
    <location>
        <begin position="92"/>
        <end position="95"/>
    </location>
    <ligand>
        <name>(6R)-10-formyltetrahydrofolate</name>
        <dbReference type="ChEBI" id="CHEBI:195366"/>
    </ligand>
</feature>
<feature type="active site" description="Proton donor" evidence="4">
    <location>
        <position position="111"/>
    </location>
</feature>
<dbReference type="GO" id="GO:0005829">
    <property type="term" value="C:cytosol"/>
    <property type="evidence" value="ECO:0007669"/>
    <property type="project" value="TreeGrafter"/>
</dbReference>
<feature type="site" description="Raises pKa of active site His" evidence="4">
    <location>
        <position position="147"/>
    </location>
</feature>
<dbReference type="AlphaFoldDB" id="A0A395JL85"/>
<keyword evidence="7" id="KW-1185">Reference proteome</keyword>
<dbReference type="EC" id="2.1.2.2" evidence="4"/>
<dbReference type="Proteomes" id="UP000253083">
    <property type="component" value="Unassembled WGS sequence"/>
</dbReference>
<evidence type="ECO:0000256" key="4">
    <source>
        <dbReference type="HAMAP-Rule" id="MF_01930"/>
    </source>
</evidence>
<dbReference type="InterPro" id="IPR036477">
    <property type="entry name" value="Formyl_transf_N_sf"/>
</dbReference>
<dbReference type="RefSeq" id="WP_113954313.1">
    <property type="nucleotide sequence ID" value="NZ_QNRT01000002.1"/>
</dbReference>
<dbReference type="FunCoup" id="A0A395JL85">
    <property type="interactions" value="599"/>
</dbReference>
<protein>
    <recommendedName>
        <fullName evidence="4">Phosphoribosylglycinamide formyltransferase</fullName>
        <ecNumber evidence="4">2.1.2.2</ecNumber>
    </recommendedName>
    <alternativeName>
        <fullName evidence="4">5'-phosphoribosylglycinamide transformylase</fullName>
    </alternativeName>
    <alternativeName>
        <fullName evidence="4">GAR transformylase</fullName>
        <shortName evidence="4">GART</shortName>
    </alternativeName>
</protein>
<feature type="binding site" evidence="4">
    <location>
        <begin position="14"/>
        <end position="16"/>
    </location>
    <ligand>
        <name>N(1)-(5-phospho-beta-D-ribosyl)glycinamide</name>
        <dbReference type="ChEBI" id="CHEBI:143788"/>
    </ligand>
</feature>
<sequence>MNRTRAVVLISGSGSNLQAFIDQIAAGTLTIDIALVVSNKADAFGLIRASQAGIDTAVIEHKAFNSRHAFDVALQEKIDSVKPDLVVLAGFMRILTSEFVNHYSHRLINIHPSLLPKFPGTNTHQRAMDAGEQWHGASIHFVVPEVDAGPIILQGRLAIKENDSVESLQNRIHSIEHKLYPLAIKWFAENRLSIENGQVLLDGETATEQLQTFDL</sequence>
<dbReference type="GO" id="GO:0004644">
    <property type="term" value="F:phosphoribosylglycinamide formyltransferase activity"/>
    <property type="evidence" value="ECO:0007669"/>
    <property type="project" value="UniProtKB-UniRule"/>
</dbReference>
<keyword evidence="2 4" id="KW-0808">Transferase</keyword>
<organism evidence="6 7">
    <name type="scientific">Arenicella xantha</name>
    <dbReference type="NCBI Taxonomy" id="644221"/>
    <lineage>
        <taxon>Bacteria</taxon>
        <taxon>Pseudomonadati</taxon>
        <taxon>Pseudomonadota</taxon>
        <taxon>Gammaproteobacteria</taxon>
        <taxon>Arenicellales</taxon>
        <taxon>Arenicellaceae</taxon>
        <taxon>Arenicella</taxon>
    </lineage>
</organism>
<comment type="caution">
    <text evidence="6">The sequence shown here is derived from an EMBL/GenBank/DDBJ whole genome shotgun (WGS) entry which is preliminary data.</text>
</comment>
<dbReference type="InterPro" id="IPR002376">
    <property type="entry name" value="Formyl_transf_N"/>
</dbReference>
<dbReference type="InParanoid" id="A0A395JL85"/>
<dbReference type="OrthoDB" id="9806170at2"/>
<evidence type="ECO:0000259" key="5">
    <source>
        <dbReference type="Pfam" id="PF00551"/>
    </source>
</evidence>
<dbReference type="NCBIfam" id="TIGR00639">
    <property type="entry name" value="PurN"/>
    <property type="match status" value="1"/>
</dbReference>
<dbReference type="PANTHER" id="PTHR43369:SF2">
    <property type="entry name" value="PHOSPHORIBOSYLGLYCINAMIDE FORMYLTRANSFERASE"/>
    <property type="match status" value="1"/>
</dbReference>
<proteinExistence type="inferred from homology"/>
<feature type="binding site" evidence="4">
    <location>
        <position position="109"/>
    </location>
    <ligand>
        <name>(6R)-10-formyltetrahydrofolate</name>
        <dbReference type="ChEBI" id="CHEBI:195366"/>
    </ligand>
</feature>
<evidence type="ECO:0000256" key="1">
    <source>
        <dbReference type="ARBA" id="ARBA00005054"/>
    </source>
</evidence>
<keyword evidence="3 4" id="KW-0658">Purine biosynthesis</keyword>
<evidence type="ECO:0000256" key="2">
    <source>
        <dbReference type="ARBA" id="ARBA00022679"/>
    </source>
</evidence>
<feature type="binding site" evidence="4">
    <location>
        <position position="67"/>
    </location>
    <ligand>
        <name>(6R)-10-formyltetrahydrofolate</name>
        <dbReference type="ChEBI" id="CHEBI:195366"/>
    </ligand>
</feature>
<dbReference type="GO" id="GO:0006189">
    <property type="term" value="P:'de novo' IMP biosynthetic process"/>
    <property type="evidence" value="ECO:0007669"/>
    <property type="project" value="UniProtKB-UniRule"/>
</dbReference>
<dbReference type="CDD" id="cd08645">
    <property type="entry name" value="FMT_core_GART"/>
    <property type="match status" value="1"/>
</dbReference>
<evidence type="ECO:0000313" key="7">
    <source>
        <dbReference type="Proteomes" id="UP000253083"/>
    </source>
</evidence>
<name>A0A395JL85_9GAMM</name>
<dbReference type="InterPro" id="IPR004607">
    <property type="entry name" value="GART"/>
</dbReference>
<comment type="similarity">
    <text evidence="4">Belongs to the GART family.</text>
</comment>